<dbReference type="BioCyc" id="CORYNE:G18NG-11271-MONOMER"/>
<dbReference type="HOGENOM" id="CLU_065325_0_0_11"/>
<dbReference type="AlphaFoldDB" id="Q8NPY2"/>
<dbReference type="KEGG" id="cgl:Cgl1679"/>
<dbReference type="PATRIC" id="fig|196627.13.peg.1638"/>
<protein>
    <submittedName>
        <fullName evidence="1">Uncharacterized protein</fullName>
    </submittedName>
</protein>
<evidence type="ECO:0000313" key="2">
    <source>
        <dbReference type="Proteomes" id="UP000000582"/>
    </source>
</evidence>
<name>Q8NPY2_CORGL</name>
<reference evidence="2" key="1">
    <citation type="journal article" date="2003" name="Appl. Microbiol. Biotechnol.">
        <title>The Corynebacterium glutamicum genome: features and impacts on biotechnological processes.</title>
        <authorList>
            <person name="Ikeda M."/>
            <person name="Nakagawa S."/>
        </authorList>
    </citation>
    <scope>NUCLEOTIDE SEQUENCE [LARGE SCALE GENOMIC DNA]</scope>
    <source>
        <strain evidence="2">ATCC 13032 / DSM 20300 / BCRC 11384 / JCM 1318 / LMG 3730 / NCIMB 10025</strain>
    </source>
</reference>
<gene>
    <name evidence="1" type="ordered locus">Cgl1679</name>
</gene>
<dbReference type="OrthoDB" id="9876891at2"/>
<dbReference type="Proteomes" id="UP000000582">
    <property type="component" value="Chromosome"/>
</dbReference>
<evidence type="ECO:0000313" key="1">
    <source>
        <dbReference type="EMBL" id="BAB99072.1"/>
    </source>
</evidence>
<dbReference type="EMBL" id="BA000036">
    <property type="protein sequence ID" value="BAB99072.1"/>
    <property type="molecule type" value="Genomic_DNA"/>
</dbReference>
<sequence>MSEAFRQHVWLRTVWLANPQGEAKECFYFNKRLRGIFYALINHRCTSLAVYIVLLYSTPTYSPIFFQKRAHYPMTTPQPSKPAPWSLAYKYQAISNDDFDNHMDDLSSRQDHEAYGTYNPDNGVMPDHVIVPSPYEPYDDAAPIDPFDYDEDLLDEIKEERAAQAADAQVTETTKADADVAELAAAIDEQNRTHKEQFPTADRKELFAWLDKRRPELSDDFIKAFDDFLHSFACLDKTTITLLAQSPVRTSTGYTGTFIGIPNNEPLSEEPTPTIYIVHDNHTGIIHSYPARMINLKSELGSAEMIHEAIWGSPHQQQLISWYETYYTNIYYGFNPPTEPHKSLEIFAQDFCLTPPEKPPFF</sequence>
<proteinExistence type="predicted"/>
<accession>Q8NPY2</accession>
<organism evidence="1 2">
    <name type="scientific">Corynebacterium glutamicum (strain ATCC 13032 / DSM 20300 / JCM 1318 / BCRC 11384 / CCUG 27702 / LMG 3730 / NBRC 12168 / NCIMB 10025 / NRRL B-2784 / 534)</name>
    <dbReference type="NCBI Taxonomy" id="196627"/>
    <lineage>
        <taxon>Bacteria</taxon>
        <taxon>Bacillati</taxon>
        <taxon>Actinomycetota</taxon>
        <taxon>Actinomycetes</taxon>
        <taxon>Mycobacteriales</taxon>
        <taxon>Corynebacteriaceae</taxon>
        <taxon>Corynebacterium</taxon>
    </lineage>
</organism>
<keyword evidence="2" id="KW-1185">Reference proteome</keyword>